<dbReference type="InterPro" id="IPR057326">
    <property type="entry name" value="KR_dom"/>
</dbReference>
<keyword evidence="3" id="KW-1185">Reference proteome</keyword>
<dbReference type="SUPFAM" id="SSF51735">
    <property type="entry name" value="NAD(P)-binding Rossmann-fold domains"/>
    <property type="match status" value="1"/>
</dbReference>
<dbReference type="Pfam" id="PF13460">
    <property type="entry name" value="NAD_binding_10"/>
    <property type="match status" value="1"/>
</dbReference>
<dbReference type="PANTHER" id="PTHR48079:SF6">
    <property type="entry name" value="NAD(P)-BINDING DOMAIN-CONTAINING PROTEIN-RELATED"/>
    <property type="match status" value="1"/>
</dbReference>
<name>A0ABV0CV31_9SPHN</name>
<dbReference type="Proteomes" id="UP001484535">
    <property type="component" value="Unassembled WGS sequence"/>
</dbReference>
<dbReference type="EMBL" id="JBDLBR010000002">
    <property type="protein sequence ID" value="MEN7536560.1"/>
    <property type="molecule type" value="Genomic_DNA"/>
</dbReference>
<dbReference type="InterPro" id="IPR036291">
    <property type="entry name" value="NAD(P)-bd_dom_sf"/>
</dbReference>
<organism evidence="2 3">
    <name type="scientific">Aurantiacibacter flavus</name>
    <dbReference type="NCBI Taxonomy" id="3145232"/>
    <lineage>
        <taxon>Bacteria</taxon>
        <taxon>Pseudomonadati</taxon>
        <taxon>Pseudomonadota</taxon>
        <taxon>Alphaproteobacteria</taxon>
        <taxon>Sphingomonadales</taxon>
        <taxon>Erythrobacteraceae</taxon>
        <taxon>Aurantiacibacter</taxon>
    </lineage>
</organism>
<reference evidence="2 3" key="1">
    <citation type="submission" date="2024-05" db="EMBL/GenBank/DDBJ databases">
        <authorList>
            <person name="Park S."/>
        </authorList>
    </citation>
    <scope>NUCLEOTIDE SEQUENCE [LARGE SCALE GENOMIC DNA]</scope>
    <source>
        <strain evidence="2 3">DGU5</strain>
    </source>
</reference>
<proteinExistence type="predicted"/>
<comment type="caution">
    <text evidence="2">The sequence shown here is derived from an EMBL/GenBank/DDBJ whole genome shotgun (WGS) entry which is preliminary data.</text>
</comment>
<protein>
    <submittedName>
        <fullName evidence="2">NAD(P)H-binding protein</fullName>
    </submittedName>
</protein>
<accession>A0ABV0CV31</accession>
<dbReference type="PANTHER" id="PTHR48079">
    <property type="entry name" value="PROTEIN YEEZ"/>
    <property type="match status" value="1"/>
</dbReference>
<feature type="domain" description="Ketoreductase" evidence="1">
    <location>
        <begin position="3"/>
        <end position="144"/>
    </location>
</feature>
<evidence type="ECO:0000313" key="2">
    <source>
        <dbReference type="EMBL" id="MEN7536560.1"/>
    </source>
</evidence>
<dbReference type="RefSeq" id="WP_346784021.1">
    <property type="nucleotide sequence ID" value="NZ_JBDLBR010000002.1"/>
</dbReference>
<gene>
    <name evidence="2" type="ORF">ABDJ38_05180</name>
</gene>
<dbReference type="InterPro" id="IPR051783">
    <property type="entry name" value="NAD(P)-dependent_oxidoreduct"/>
</dbReference>
<evidence type="ECO:0000259" key="1">
    <source>
        <dbReference type="SMART" id="SM00822"/>
    </source>
</evidence>
<sequence>MNGPVAITGATGFVGQAVMDEAARRGIALRALTRREQKPRDNVTWVRGDLADHAALAELARGAGALLHIAGVVNGADAAAFEAGNVEGTRAVIAAAQAAGVERFVCVSSIAAREPGLSDYCRTKRAAEELAKASGLDWTVVRPPAVYGPRDTEIFEVFRAAALRIMPMPPKGRASMIHVDDLARLLLDVVRGGEGVSGQVFEPDDGRAGGWCHLDMARAIGAAMGFRVWPLSMPGAVLALGGRLDRLVRGPRAKLTPDRARYMSHPNWVSDPARAVPPALWQPAIATPEGLAQTAAWYRAQGWL</sequence>
<dbReference type="SMART" id="SM00822">
    <property type="entry name" value="PKS_KR"/>
    <property type="match status" value="1"/>
</dbReference>
<dbReference type="Gene3D" id="3.40.50.720">
    <property type="entry name" value="NAD(P)-binding Rossmann-like Domain"/>
    <property type="match status" value="1"/>
</dbReference>
<dbReference type="InterPro" id="IPR016040">
    <property type="entry name" value="NAD(P)-bd_dom"/>
</dbReference>
<evidence type="ECO:0000313" key="3">
    <source>
        <dbReference type="Proteomes" id="UP001484535"/>
    </source>
</evidence>